<dbReference type="GO" id="GO:0005737">
    <property type="term" value="C:cytoplasm"/>
    <property type="evidence" value="ECO:0007669"/>
    <property type="project" value="TreeGrafter"/>
</dbReference>
<feature type="domain" description="NAD-dependent epimerase/dehydratase" evidence="2">
    <location>
        <begin position="12"/>
        <end position="243"/>
    </location>
</feature>
<dbReference type="Gene3D" id="3.40.50.720">
    <property type="entry name" value="NAD(P)-binding Rossmann-like Domain"/>
    <property type="match status" value="1"/>
</dbReference>
<name>A0A919L8B8_9ACTN</name>
<dbReference type="SUPFAM" id="SSF51735">
    <property type="entry name" value="NAD(P)-binding Rossmann-fold domains"/>
    <property type="match status" value="1"/>
</dbReference>
<feature type="region of interest" description="Disordered" evidence="1">
    <location>
        <begin position="336"/>
        <end position="360"/>
    </location>
</feature>
<evidence type="ECO:0000313" key="4">
    <source>
        <dbReference type="Proteomes" id="UP000603708"/>
    </source>
</evidence>
<dbReference type="AlphaFoldDB" id="A0A919L8B8"/>
<dbReference type="EMBL" id="BNCD01000029">
    <property type="protein sequence ID" value="GHH87643.1"/>
    <property type="molecule type" value="Genomic_DNA"/>
</dbReference>
<dbReference type="PANTHER" id="PTHR48079:SF6">
    <property type="entry name" value="NAD(P)-BINDING DOMAIN-CONTAINING PROTEIN-RELATED"/>
    <property type="match status" value="1"/>
</dbReference>
<dbReference type="RefSeq" id="WP_189938192.1">
    <property type="nucleotide sequence ID" value="NZ_BNCD01000029.1"/>
</dbReference>
<dbReference type="Proteomes" id="UP000603708">
    <property type="component" value="Unassembled WGS sequence"/>
</dbReference>
<evidence type="ECO:0000259" key="2">
    <source>
        <dbReference type="Pfam" id="PF01370"/>
    </source>
</evidence>
<dbReference type="InterPro" id="IPR001509">
    <property type="entry name" value="Epimerase_deHydtase"/>
</dbReference>
<evidence type="ECO:0000256" key="1">
    <source>
        <dbReference type="SAM" id="MobiDB-lite"/>
    </source>
</evidence>
<comment type="caution">
    <text evidence="3">The sequence shown here is derived from an EMBL/GenBank/DDBJ whole genome shotgun (WGS) entry which is preliminary data.</text>
</comment>
<dbReference type="GO" id="GO:0004029">
    <property type="term" value="F:aldehyde dehydrogenase (NAD+) activity"/>
    <property type="evidence" value="ECO:0007669"/>
    <property type="project" value="TreeGrafter"/>
</dbReference>
<dbReference type="Pfam" id="PF01370">
    <property type="entry name" value="Epimerase"/>
    <property type="match status" value="1"/>
</dbReference>
<dbReference type="PANTHER" id="PTHR48079">
    <property type="entry name" value="PROTEIN YEEZ"/>
    <property type="match status" value="1"/>
</dbReference>
<accession>A0A919L8B8</accession>
<protein>
    <submittedName>
        <fullName evidence="3">NAD-dependent epimerase</fullName>
    </submittedName>
</protein>
<evidence type="ECO:0000313" key="3">
    <source>
        <dbReference type="EMBL" id="GHH87643.1"/>
    </source>
</evidence>
<gene>
    <name evidence="3" type="ORF">GCM10018793_64240</name>
</gene>
<organism evidence="3 4">
    <name type="scientific">Streptomyces sulfonofaciens</name>
    <dbReference type="NCBI Taxonomy" id="68272"/>
    <lineage>
        <taxon>Bacteria</taxon>
        <taxon>Bacillati</taxon>
        <taxon>Actinomycetota</taxon>
        <taxon>Actinomycetes</taxon>
        <taxon>Kitasatosporales</taxon>
        <taxon>Streptomycetaceae</taxon>
        <taxon>Streptomyces</taxon>
    </lineage>
</organism>
<dbReference type="InterPro" id="IPR051783">
    <property type="entry name" value="NAD(P)-dependent_oxidoreduct"/>
</dbReference>
<reference evidence="3" key="2">
    <citation type="submission" date="2020-09" db="EMBL/GenBank/DDBJ databases">
        <authorList>
            <person name="Sun Q."/>
            <person name="Ohkuma M."/>
        </authorList>
    </citation>
    <scope>NUCLEOTIDE SEQUENCE</scope>
    <source>
        <strain evidence="3">JCM 5069</strain>
    </source>
</reference>
<proteinExistence type="predicted"/>
<reference evidence="3" key="1">
    <citation type="journal article" date="2014" name="Int. J. Syst. Evol. Microbiol.">
        <title>Complete genome sequence of Corynebacterium casei LMG S-19264T (=DSM 44701T), isolated from a smear-ripened cheese.</title>
        <authorList>
            <consortium name="US DOE Joint Genome Institute (JGI-PGF)"/>
            <person name="Walter F."/>
            <person name="Albersmeier A."/>
            <person name="Kalinowski J."/>
            <person name="Ruckert C."/>
        </authorList>
    </citation>
    <scope>NUCLEOTIDE SEQUENCE</scope>
    <source>
        <strain evidence="3">JCM 5069</strain>
    </source>
</reference>
<sequence>MASGSGNSGLRVVVVGATGNVGTAVVEALGEDPAVDSVLGLARRVPRWSPPKTRWAGVDIARVPEEALVDHFRGADAVIHLAWLFQPTHEPVITWRTNVLGSTRVFDAVVRAGVGTLVHASSVGAYSPGPKDRAVDEGWPTHGWPDAAYCREKAYLERVLDSLERDHPDLRVVRMRPGFIFQHGSAPQQRRLFAGPLVPHTLVRPGTVPAVPDIPGLRFQVLHARDAAEAYRLAVVRPVRGAFNLAAEPVVDPRLLSELLRARRVPLAAGPVRLALSAFWRLHLVPASPHLFEAVLRLPLMDTRRAREELGWSPRYSSREALGEFLAGLRARTGLPTPPLAPRLPGGRAQEVMTGVGRRP</sequence>
<keyword evidence="4" id="KW-1185">Reference proteome</keyword>
<dbReference type="InterPro" id="IPR036291">
    <property type="entry name" value="NAD(P)-bd_dom_sf"/>
</dbReference>